<gene>
    <name evidence="2" type="ORF">HD556DRAFT_587445</name>
</gene>
<evidence type="ECO:0000313" key="3">
    <source>
        <dbReference type="Proteomes" id="UP000719766"/>
    </source>
</evidence>
<sequence>MQATTSTATKPAPPKSYNFSLENMKNTKIFNNQPASPLYSVVTDTKSDKRTDIFDARGNHLLARIDRRDILPDTITFPNRNGGSSINLSKWLQKSKLENGHHIHSIETAHGTYVWKSDADYRLALYRKGDMSNPIAHLQQGTRTQNFAVIMQGEAELIRDDVIISFLILEQRLRISEKNIIVGGGKFEQNRTVLGYHVNTS</sequence>
<dbReference type="OrthoDB" id="3256331at2759"/>
<name>A0A9P7AM57_9AGAM</name>
<dbReference type="Proteomes" id="UP000719766">
    <property type="component" value="Unassembled WGS sequence"/>
</dbReference>
<organism evidence="2 3">
    <name type="scientific">Suillus plorans</name>
    <dbReference type="NCBI Taxonomy" id="116603"/>
    <lineage>
        <taxon>Eukaryota</taxon>
        <taxon>Fungi</taxon>
        <taxon>Dikarya</taxon>
        <taxon>Basidiomycota</taxon>
        <taxon>Agaricomycotina</taxon>
        <taxon>Agaricomycetes</taxon>
        <taxon>Agaricomycetidae</taxon>
        <taxon>Boletales</taxon>
        <taxon>Suillineae</taxon>
        <taxon>Suillaceae</taxon>
        <taxon>Suillus</taxon>
    </lineage>
</organism>
<proteinExistence type="predicted"/>
<dbReference type="Pfam" id="PF20236">
    <property type="entry name" value="DUF6593"/>
    <property type="match status" value="1"/>
</dbReference>
<dbReference type="GeneID" id="64604787"/>
<dbReference type="AlphaFoldDB" id="A0A9P7AM57"/>
<evidence type="ECO:0000259" key="1">
    <source>
        <dbReference type="Pfam" id="PF20236"/>
    </source>
</evidence>
<feature type="domain" description="DUF6593" evidence="1">
    <location>
        <begin position="23"/>
        <end position="174"/>
    </location>
</feature>
<protein>
    <recommendedName>
        <fullName evidence="1">DUF6593 domain-containing protein</fullName>
    </recommendedName>
</protein>
<dbReference type="EMBL" id="JABBWE010000039">
    <property type="protein sequence ID" value="KAG1792062.1"/>
    <property type="molecule type" value="Genomic_DNA"/>
</dbReference>
<evidence type="ECO:0000313" key="2">
    <source>
        <dbReference type="EMBL" id="KAG1792062.1"/>
    </source>
</evidence>
<comment type="caution">
    <text evidence="2">The sequence shown here is derived from an EMBL/GenBank/DDBJ whole genome shotgun (WGS) entry which is preliminary data.</text>
</comment>
<reference evidence="2" key="1">
    <citation type="journal article" date="2020" name="New Phytol.">
        <title>Comparative genomics reveals dynamic genome evolution in host specialist ectomycorrhizal fungi.</title>
        <authorList>
            <person name="Lofgren L.A."/>
            <person name="Nguyen N.H."/>
            <person name="Vilgalys R."/>
            <person name="Ruytinx J."/>
            <person name="Liao H.L."/>
            <person name="Branco S."/>
            <person name="Kuo A."/>
            <person name="LaButti K."/>
            <person name="Lipzen A."/>
            <person name="Andreopoulos W."/>
            <person name="Pangilinan J."/>
            <person name="Riley R."/>
            <person name="Hundley H."/>
            <person name="Na H."/>
            <person name="Barry K."/>
            <person name="Grigoriev I.V."/>
            <person name="Stajich J.E."/>
            <person name="Kennedy P.G."/>
        </authorList>
    </citation>
    <scope>NUCLEOTIDE SEQUENCE</scope>
    <source>
        <strain evidence="2">S12</strain>
    </source>
</reference>
<accession>A0A9P7AM57</accession>
<keyword evidence="3" id="KW-1185">Reference proteome</keyword>
<dbReference type="InterPro" id="IPR046528">
    <property type="entry name" value="DUF6593"/>
</dbReference>
<dbReference type="RefSeq" id="XP_041158761.1">
    <property type="nucleotide sequence ID" value="XM_041311023.1"/>
</dbReference>